<keyword evidence="2" id="KW-1185">Reference proteome</keyword>
<dbReference type="AlphaFoldDB" id="S9PCL1"/>
<proteinExistence type="predicted"/>
<accession>S9PCL1</accession>
<sequence>MGFGRHHDARPWEQRALRPLQEHAVCQCAPRRGREARRARFAGAACPIGAFRLARDGPGRRGAGCVS</sequence>
<evidence type="ECO:0000313" key="2">
    <source>
        <dbReference type="Proteomes" id="UP000011682"/>
    </source>
</evidence>
<evidence type="ECO:0000313" key="1">
    <source>
        <dbReference type="EMBL" id="EPX60841.1"/>
    </source>
</evidence>
<protein>
    <submittedName>
        <fullName evidence="1">Uncharacterized protein</fullName>
    </submittedName>
</protein>
<comment type="caution">
    <text evidence="1">The sequence shown here is derived from an EMBL/GenBank/DDBJ whole genome shotgun (WGS) entry which is preliminary data.</text>
</comment>
<name>S9PCL1_CYSF2</name>
<organism evidence="1 2">
    <name type="scientific">Cystobacter fuscus (strain ATCC 25194 / DSM 2262 / NBRC 100088 / M29)</name>
    <dbReference type="NCBI Taxonomy" id="1242864"/>
    <lineage>
        <taxon>Bacteria</taxon>
        <taxon>Pseudomonadati</taxon>
        <taxon>Myxococcota</taxon>
        <taxon>Myxococcia</taxon>
        <taxon>Myxococcales</taxon>
        <taxon>Cystobacterineae</taxon>
        <taxon>Archangiaceae</taxon>
        <taxon>Cystobacter</taxon>
    </lineage>
</organism>
<gene>
    <name evidence="1" type="ORF">D187_001492</name>
</gene>
<dbReference type="EMBL" id="ANAH02000011">
    <property type="protein sequence ID" value="EPX60841.1"/>
    <property type="molecule type" value="Genomic_DNA"/>
</dbReference>
<reference evidence="1" key="1">
    <citation type="submission" date="2013-05" db="EMBL/GenBank/DDBJ databases">
        <title>Genome assembly of Cystobacter fuscus DSM 2262.</title>
        <authorList>
            <person name="Sharma G."/>
            <person name="Khatri I."/>
            <person name="Kaur C."/>
            <person name="Mayilraj S."/>
            <person name="Subramanian S."/>
        </authorList>
    </citation>
    <scope>NUCLEOTIDE SEQUENCE [LARGE SCALE GENOMIC DNA]</scope>
    <source>
        <strain evidence="1">DSM 2262</strain>
    </source>
</reference>
<dbReference type="Proteomes" id="UP000011682">
    <property type="component" value="Unassembled WGS sequence"/>
</dbReference>